<organism evidence="2">
    <name type="scientific">marine metagenome</name>
    <dbReference type="NCBI Taxonomy" id="408172"/>
    <lineage>
        <taxon>unclassified sequences</taxon>
        <taxon>metagenomes</taxon>
        <taxon>ecological metagenomes</taxon>
    </lineage>
</organism>
<name>A0A382N4X0_9ZZZZ</name>
<dbReference type="Gene3D" id="3.90.1300.10">
    <property type="entry name" value="Amidase signature (AS) domain"/>
    <property type="match status" value="1"/>
</dbReference>
<dbReference type="InterPro" id="IPR023631">
    <property type="entry name" value="Amidase_dom"/>
</dbReference>
<dbReference type="PANTHER" id="PTHR42678">
    <property type="entry name" value="AMIDASE"/>
    <property type="match status" value="1"/>
</dbReference>
<evidence type="ECO:0000259" key="1">
    <source>
        <dbReference type="Pfam" id="PF01425"/>
    </source>
</evidence>
<feature type="domain" description="Amidase" evidence="1">
    <location>
        <begin position="68"/>
        <end position="301"/>
    </location>
</feature>
<accession>A0A382N4X0</accession>
<evidence type="ECO:0000313" key="2">
    <source>
        <dbReference type="EMBL" id="SVC54822.1"/>
    </source>
</evidence>
<dbReference type="Pfam" id="PF01425">
    <property type="entry name" value="Amidase"/>
    <property type="match status" value="1"/>
</dbReference>
<dbReference type="AlphaFoldDB" id="A0A382N4X0"/>
<dbReference type="PANTHER" id="PTHR42678:SF34">
    <property type="entry name" value="OS04G0183300 PROTEIN"/>
    <property type="match status" value="1"/>
</dbReference>
<protein>
    <recommendedName>
        <fullName evidence="1">Amidase domain-containing protein</fullName>
    </recommendedName>
</protein>
<dbReference type="SUPFAM" id="SSF75304">
    <property type="entry name" value="Amidase signature (AS) enzymes"/>
    <property type="match status" value="1"/>
</dbReference>
<gene>
    <name evidence="2" type="ORF">METZ01_LOCUS307676</name>
</gene>
<dbReference type="EMBL" id="UINC01097258">
    <property type="protein sequence ID" value="SVC54822.1"/>
    <property type="molecule type" value="Genomic_DNA"/>
</dbReference>
<feature type="non-terminal residue" evidence="2">
    <location>
        <position position="329"/>
    </location>
</feature>
<reference evidence="2" key="1">
    <citation type="submission" date="2018-05" db="EMBL/GenBank/DDBJ databases">
        <authorList>
            <person name="Lanie J.A."/>
            <person name="Ng W.-L."/>
            <person name="Kazmierczak K.M."/>
            <person name="Andrzejewski T.M."/>
            <person name="Davidsen T.M."/>
            <person name="Wayne K.J."/>
            <person name="Tettelin H."/>
            <person name="Glass J.I."/>
            <person name="Rusch D."/>
            <person name="Podicherti R."/>
            <person name="Tsui H.-C.T."/>
            <person name="Winkler M.E."/>
        </authorList>
    </citation>
    <scope>NUCLEOTIDE SEQUENCE</scope>
</reference>
<dbReference type="InterPro" id="IPR036928">
    <property type="entry name" value="AS_sf"/>
</dbReference>
<proteinExistence type="predicted"/>
<sequence length="329" mass="35384">MLPHKKMSALICVLLSTPVLGVDISQEIKAAKENTAKIKNTDVFNAFISIADDSYIENRIISILDKDLDPIPIAIKDNIDVRGLANTAGSIALKNNFPKNDAHLITKLKKGGYYVIGKTNLSEWANFRSYESVSGWSSIGGQTQNPYGENRNPCGSSSGSAVAVAAGLVPVAIGTETNGSISCPASVNGVVGIKPTVGLVSRLGIIPISKTQDTAGPMAKTVKQAARALEYMSGYDPKDRRTSTIPADFNFQFSQNLNRLSLQSKRIGLLSSGSEDSEGNKLLSKATEILGKLGADVIPISETKEYPGEEELFVLLFEFREGINKYLRK</sequence>